<keyword evidence="6" id="KW-1185">Reference proteome</keyword>
<dbReference type="Pfam" id="PF08263">
    <property type="entry name" value="LRRNT_2"/>
    <property type="match status" value="1"/>
</dbReference>
<protein>
    <submittedName>
        <fullName evidence="7">Receptor-like protein 35</fullName>
    </submittedName>
</protein>
<accession>A0AB40CDB6</accession>
<dbReference type="PROSITE" id="PS51450">
    <property type="entry name" value="LRR"/>
    <property type="match status" value="1"/>
</dbReference>
<evidence type="ECO:0000256" key="1">
    <source>
        <dbReference type="ARBA" id="ARBA00022614"/>
    </source>
</evidence>
<sequence length="283" mass="31966">MALKDPNGRLSSWIGLDCCSWTGVHCHNYTGHVIRLDLRHNGGIGYLGGNYLDMVGSHWLTNLSSLQCLNLTEINFTNLRFLDLSSNDINSAMPLWLFKLSGLEYLNLQYNNFQDLIPSDIGKLTSLRVLDLSGTKYFSGDLNRLGEIFSGSLEELYWSDASLSGPLPSWLGNLKSLKALDLSYNSVYGSLLQLRLPSLQALYLSSTNFNGTIPYYLGQLFPELDMLDLSYNNIAVRPDWVPPPKLKYLHMNDCKVGPRFPSCQMQVLVMRYHYGFGTSLWIL</sequence>
<dbReference type="PRINTS" id="PR00019">
    <property type="entry name" value="LEURICHRPT"/>
</dbReference>
<dbReference type="InterPro" id="IPR001611">
    <property type="entry name" value="Leu-rich_rpt"/>
</dbReference>
<evidence type="ECO:0000259" key="4">
    <source>
        <dbReference type="Pfam" id="PF08263"/>
    </source>
</evidence>
<dbReference type="Gene3D" id="3.80.10.10">
    <property type="entry name" value="Ribonuclease Inhibitor"/>
    <property type="match status" value="2"/>
</dbReference>
<dbReference type="InterPro" id="IPR055414">
    <property type="entry name" value="LRR_R13L4/SHOC2-like"/>
</dbReference>
<dbReference type="GeneID" id="120274640"/>
<dbReference type="SUPFAM" id="SSF52058">
    <property type="entry name" value="L domain-like"/>
    <property type="match status" value="1"/>
</dbReference>
<evidence type="ECO:0000313" key="7">
    <source>
        <dbReference type="RefSeq" id="XP_039137113.1"/>
    </source>
</evidence>
<keyword evidence="1" id="KW-0433">Leucine-rich repeat</keyword>
<evidence type="ECO:0000256" key="2">
    <source>
        <dbReference type="ARBA" id="ARBA00022729"/>
    </source>
</evidence>
<evidence type="ECO:0000259" key="5">
    <source>
        <dbReference type="Pfam" id="PF23598"/>
    </source>
</evidence>
<evidence type="ECO:0000256" key="3">
    <source>
        <dbReference type="ARBA" id="ARBA00022737"/>
    </source>
</evidence>
<dbReference type="InterPro" id="IPR013210">
    <property type="entry name" value="LRR_N_plant-typ"/>
</dbReference>
<gene>
    <name evidence="7" type="primary">LOC120274640</name>
</gene>
<proteinExistence type="predicted"/>
<keyword evidence="3" id="KW-0677">Repeat</keyword>
<feature type="domain" description="Disease resistance R13L4/SHOC-2-like LRR" evidence="5">
    <location>
        <begin position="75"/>
        <end position="262"/>
    </location>
</feature>
<dbReference type="Pfam" id="PF23598">
    <property type="entry name" value="LRR_14"/>
    <property type="match status" value="1"/>
</dbReference>
<reference evidence="7" key="1">
    <citation type="submission" date="2025-08" db="UniProtKB">
        <authorList>
            <consortium name="RefSeq"/>
        </authorList>
    </citation>
    <scope>IDENTIFICATION</scope>
</reference>
<dbReference type="PANTHER" id="PTHR46662:SF109">
    <property type="entry name" value="OS11G0695800 PROTEIN"/>
    <property type="match status" value="1"/>
</dbReference>
<evidence type="ECO:0000313" key="6">
    <source>
        <dbReference type="Proteomes" id="UP001515500"/>
    </source>
</evidence>
<dbReference type="AlphaFoldDB" id="A0AB40CDB6"/>
<dbReference type="RefSeq" id="XP_039137113.1">
    <property type="nucleotide sequence ID" value="XM_039281179.1"/>
</dbReference>
<dbReference type="Proteomes" id="UP001515500">
    <property type="component" value="Chromosome 2"/>
</dbReference>
<dbReference type="PANTHER" id="PTHR46662">
    <property type="entry name" value="DI-GLUCOSE BINDING PROTEIN WITH LEUCINE-RICH REPEAT DOMAIN-CONTAINING PROTEIN"/>
    <property type="match status" value="1"/>
</dbReference>
<organism evidence="6 7">
    <name type="scientific">Dioscorea cayennensis subsp. rotundata</name>
    <name type="common">White Guinea yam</name>
    <name type="synonym">Dioscorea rotundata</name>
    <dbReference type="NCBI Taxonomy" id="55577"/>
    <lineage>
        <taxon>Eukaryota</taxon>
        <taxon>Viridiplantae</taxon>
        <taxon>Streptophyta</taxon>
        <taxon>Embryophyta</taxon>
        <taxon>Tracheophyta</taxon>
        <taxon>Spermatophyta</taxon>
        <taxon>Magnoliopsida</taxon>
        <taxon>Liliopsida</taxon>
        <taxon>Dioscoreales</taxon>
        <taxon>Dioscoreaceae</taxon>
        <taxon>Dioscorea</taxon>
    </lineage>
</organism>
<feature type="domain" description="Leucine-rich repeat-containing N-terminal plant-type" evidence="4">
    <location>
        <begin position="2"/>
        <end position="26"/>
    </location>
</feature>
<dbReference type="InterPro" id="IPR032675">
    <property type="entry name" value="LRR_dom_sf"/>
</dbReference>
<name>A0AB40CDB6_DIOCR</name>
<keyword evidence="2" id="KW-0732">Signal</keyword>